<dbReference type="AlphaFoldDB" id="A0A2S6MUF7"/>
<protein>
    <recommendedName>
        <fullName evidence="1">HPr kinase/phosphorylase C-terminal domain-containing protein</fullName>
    </recommendedName>
</protein>
<sequence length="159" mass="16968">MTKSSGAPIFIHASAVVLGESGVLIRGASGAGKSSLALALIDAWRIDGAFARLVSDDRVAFQILNGQALLSPHRVIAGLAEWRGLGLMSHQYESKAVLKLIVDLETDPPGGGTPRLPERNALLCDFNGLQNLPRLPLPGRDTYRSVSTIMAFLHKLSTK</sequence>
<accession>A0A2S6MUF7</accession>
<dbReference type="Gene3D" id="3.40.50.300">
    <property type="entry name" value="P-loop containing nucleotide triphosphate hydrolases"/>
    <property type="match status" value="1"/>
</dbReference>
<comment type="caution">
    <text evidence="2">The sequence shown here is derived from an EMBL/GenBank/DDBJ whole genome shotgun (WGS) entry which is preliminary data.</text>
</comment>
<dbReference type="GO" id="GO:0006109">
    <property type="term" value="P:regulation of carbohydrate metabolic process"/>
    <property type="evidence" value="ECO:0007669"/>
    <property type="project" value="InterPro"/>
</dbReference>
<evidence type="ECO:0000313" key="2">
    <source>
        <dbReference type="EMBL" id="PPQ25994.1"/>
    </source>
</evidence>
<dbReference type="GO" id="GO:0005524">
    <property type="term" value="F:ATP binding"/>
    <property type="evidence" value="ECO:0007669"/>
    <property type="project" value="InterPro"/>
</dbReference>
<keyword evidence="3" id="KW-1185">Reference proteome</keyword>
<evidence type="ECO:0000259" key="1">
    <source>
        <dbReference type="Pfam" id="PF07475"/>
    </source>
</evidence>
<dbReference type="GO" id="GO:0000155">
    <property type="term" value="F:phosphorelay sensor kinase activity"/>
    <property type="evidence" value="ECO:0007669"/>
    <property type="project" value="InterPro"/>
</dbReference>
<dbReference type="InterPro" id="IPR027417">
    <property type="entry name" value="P-loop_NTPase"/>
</dbReference>
<evidence type="ECO:0000313" key="3">
    <source>
        <dbReference type="Proteomes" id="UP000239089"/>
    </source>
</evidence>
<name>A0A2S6MUF7_9HYPH</name>
<feature type="domain" description="HPr kinase/phosphorylase C-terminal" evidence="1">
    <location>
        <begin position="11"/>
        <end position="89"/>
    </location>
</feature>
<reference evidence="2 3" key="1">
    <citation type="journal article" date="2018" name="Arch. Microbiol.">
        <title>New insights into the metabolic potential of the phototrophic purple bacterium Rhodopila globiformis DSM 161(T) from its draft genome sequence and evidence for a vanadium-dependent nitrogenase.</title>
        <authorList>
            <person name="Imhoff J.F."/>
            <person name="Rahn T."/>
            <person name="Kunzel S."/>
            <person name="Neulinger S.C."/>
        </authorList>
    </citation>
    <scope>NUCLEOTIDE SEQUENCE [LARGE SCALE GENOMIC DNA]</scope>
    <source>
        <strain evidence="2 3">DSM 16996</strain>
    </source>
</reference>
<gene>
    <name evidence="2" type="ORF">CCR94_23490</name>
</gene>
<dbReference type="RefSeq" id="WP_104510712.1">
    <property type="nucleotide sequence ID" value="NZ_JACIGC010000002.1"/>
</dbReference>
<dbReference type="Proteomes" id="UP000239089">
    <property type="component" value="Unassembled WGS sequence"/>
</dbReference>
<dbReference type="OrthoDB" id="8326226at2"/>
<dbReference type="InterPro" id="IPR011104">
    <property type="entry name" value="Hpr_kin/Pase_C"/>
</dbReference>
<dbReference type="EMBL" id="NHSJ01000138">
    <property type="protein sequence ID" value="PPQ25994.1"/>
    <property type="molecule type" value="Genomic_DNA"/>
</dbReference>
<proteinExistence type="predicted"/>
<dbReference type="SUPFAM" id="SSF53795">
    <property type="entry name" value="PEP carboxykinase-like"/>
    <property type="match status" value="1"/>
</dbReference>
<organism evidence="2 3">
    <name type="scientific">Rhodoblastus sphagnicola</name>
    <dbReference type="NCBI Taxonomy" id="333368"/>
    <lineage>
        <taxon>Bacteria</taxon>
        <taxon>Pseudomonadati</taxon>
        <taxon>Pseudomonadota</taxon>
        <taxon>Alphaproteobacteria</taxon>
        <taxon>Hyphomicrobiales</taxon>
        <taxon>Rhodoblastaceae</taxon>
        <taxon>Rhodoblastus</taxon>
    </lineage>
</organism>
<dbReference type="Pfam" id="PF07475">
    <property type="entry name" value="Hpr_kinase_C"/>
    <property type="match status" value="1"/>
</dbReference>